<gene>
    <name evidence="1" type="ORF">GCM10010470_01740</name>
</gene>
<comment type="caution">
    <text evidence="1">The sequence shown here is derived from an EMBL/GenBank/DDBJ whole genome shotgun (WGS) entry which is preliminary data.</text>
</comment>
<organism evidence="1 2">
    <name type="scientific">Saccharopolyspora taberi</name>
    <dbReference type="NCBI Taxonomy" id="60895"/>
    <lineage>
        <taxon>Bacteria</taxon>
        <taxon>Bacillati</taxon>
        <taxon>Actinomycetota</taxon>
        <taxon>Actinomycetes</taxon>
        <taxon>Pseudonocardiales</taxon>
        <taxon>Pseudonocardiaceae</taxon>
        <taxon>Saccharopolyspora</taxon>
    </lineage>
</organism>
<keyword evidence="2" id="KW-1185">Reference proteome</keyword>
<dbReference type="RefSeq" id="WP_344677358.1">
    <property type="nucleotide sequence ID" value="NZ_BAAAUX010000001.1"/>
</dbReference>
<evidence type="ECO:0000313" key="1">
    <source>
        <dbReference type="EMBL" id="GAA2773659.1"/>
    </source>
</evidence>
<proteinExistence type="predicted"/>
<name>A0ABN3V108_9PSEU</name>
<protein>
    <submittedName>
        <fullName evidence="1">Uncharacterized protein</fullName>
    </submittedName>
</protein>
<evidence type="ECO:0000313" key="2">
    <source>
        <dbReference type="Proteomes" id="UP001500979"/>
    </source>
</evidence>
<sequence length="41" mass="4608">MNPESSQREELTTSDLTADQVSKLDAWLDQQLAELDITGEE</sequence>
<dbReference type="Proteomes" id="UP001500979">
    <property type="component" value="Unassembled WGS sequence"/>
</dbReference>
<dbReference type="EMBL" id="BAAAUX010000001">
    <property type="protein sequence ID" value="GAA2773659.1"/>
    <property type="molecule type" value="Genomic_DNA"/>
</dbReference>
<accession>A0ABN3V108</accession>
<reference evidence="1 2" key="1">
    <citation type="journal article" date="2019" name="Int. J. Syst. Evol. Microbiol.">
        <title>The Global Catalogue of Microorganisms (GCM) 10K type strain sequencing project: providing services to taxonomists for standard genome sequencing and annotation.</title>
        <authorList>
            <consortium name="The Broad Institute Genomics Platform"/>
            <consortium name="The Broad Institute Genome Sequencing Center for Infectious Disease"/>
            <person name="Wu L."/>
            <person name="Ma J."/>
        </authorList>
    </citation>
    <scope>NUCLEOTIDE SEQUENCE [LARGE SCALE GENOMIC DNA]</scope>
    <source>
        <strain evidence="1 2">JCM 9383</strain>
    </source>
</reference>